<dbReference type="InterPro" id="IPR020084">
    <property type="entry name" value="NUDIX_hydrolase_CS"/>
</dbReference>
<dbReference type="SUPFAM" id="SSF55811">
    <property type="entry name" value="Nudix"/>
    <property type="match status" value="1"/>
</dbReference>
<evidence type="ECO:0000256" key="2">
    <source>
        <dbReference type="ARBA" id="ARBA00005582"/>
    </source>
</evidence>
<organism evidence="6 7">
    <name type="scientific">Geodermatophilus obscurus</name>
    <dbReference type="NCBI Taxonomy" id="1861"/>
    <lineage>
        <taxon>Bacteria</taxon>
        <taxon>Bacillati</taxon>
        <taxon>Actinomycetota</taxon>
        <taxon>Actinomycetes</taxon>
        <taxon>Geodermatophilales</taxon>
        <taxon>Geodermatophilaceae</taxon>
        <taxon>Geodermatophilus</taxon>
    </lineage>
</organism>
<proteinExistence type="inferred from homology"/>
<dbReference type="InterPro" id="IPR015797">
    <property type="entry name" value="NUDIX_hydrolase-like_dom_sf"/>
</dbReference>
<dbReference type="GO" id="GO:0016787">
    <property type="term" value="F:hydrolase activity"/>
    <property type="evidence" value="ECO:0007669"/>
    <property type="project" value="UniProtKB-KW"/>
</dbReference>
<dbReference type="PANTHER" id="PTHR43046">
    <property type="entry name" value="GDP-MANNOSE MANNOSYL HYDROLASE"/>
    <property type="match status" value="1"/>
</dbReference>
<dbReference type="PANTHER" id="PTHR43046:SF14">
    <property type="entry name" value="MUTT_NUDIX FAMILY PROTEIN"/>
    <property type="match status" value="1"/>
</dbReference>
<dbReference type="PROSITE" id="PS00893">
    <property type="entry name" value="NUDIX_BOX"/>
    <property type="match status" value="1"/>
</dbReference>
<dbReference type="Pfam" id="PF00293">
    <property type="entry name" value="NUDIX"/>
    <property type="match status" value="1"/>
</dbReference>
<dbReference type="EMBL" id="FRDM01000009">
    <property type="protein sequence ID" value="SHN74411.1"/>
    <property type="molecule type" value="Genomic_DNA"/>
</dbReference>
<evidence type="ECO:0000313" key="7">
    <source>
        <dbReference type="Proteomes" id="UP000184428"/>
    </source>
</evidence>
<dbReference type="PROSITE" id="PS51462">
    <property type="entry name" value="NUDIX"/>
    <property type="match status" value="1"/>
</dbReference>
<evidence type="ECO:0000313" key="6">
    <source>
        <dbReference type="EMBL" id="SHN74411.1"/>
    </source>
</evidence>
<evidence type="ECO:0000256" key="3">
    <source>
        <dbReference type="ARBA" id="ARBA00022801"/>
    </source>
</evidence>
<dbReference type="CDD" id="cd04673">
    <property type="entry name" value="NUDIX_ADPRase"/>
    <property type="match status" value="1"/>
</dbReference>
<name>A0A1M7TUN7_9ACTN</name>
<sequence length="147" mass="15271">MRTVRGVPPAADAPVRVVACVGAVVFDPRGRLLLVRRGNEPSRGLWSVPGGRVEAGESVAAAVEREVREETGLAVRAGAEVGRVRIPGSGVVYDVVDLTCTLLDPSATPVAGDDADAVTFADAADLERLTCTPRLLETLSGWGVLPS</sequence>
<feature type="domain" description="Nudix hydrolase" evidence="5">
    <location>
        <begin position="16"/>
        <end position="147"/>
    </location>
</feature>
<keyword evidence="3 4" id="KW-0378">Hydrolase</keyword>
<evidence type="ECO:0000259" key="5">
    <source>
        <dbReference type="PROSITE" id="PS51462"/>
    </source>
</evidence>
<dbReference type="Gene3D" id="3.90.79.10">
    <property type="entry name" value="Nucleoside Triphosphate Pyrophosphohydrolase"/>
    <property type="match status" value="1"/>
</dbReference>
<comment type="similarity">
    <text evidence="2 4">Belongs to the Nudix hydrolase family.</text>
</comment>
<accession>A0A1M7TUN7</accession>
<reference evidence="6 7" key="1">
    <citation type="submission" date="2016-12" db="EMBL/GenBank/DDBJ databases">
        <authorList>
            <person name="Song W.-J."/>
            <person name="Kurnit D.M."/>
        </authorList>
    </citation>
    <scope>NUCLEOTIDE SEQUENCE [LARGE SCALE GENOMIC DNA]</scope>
    <source>
        <strain evidence="6 7">DSM 43162</strain>
    </source>
</reference>
<dbReference type="OrthoDB" id="9804442at2"/>
<evidence type="ECO:0000256" key="4">
    <source>
        <dbReference type="RuleBase" id="RU003476"/>
    </source>
</evidence>
<dbReference type="InterPro" id="IPR000086">
    <property type="entry name" value="NUDIX_hydrolase_dom"/>
</dbReference>
<evidence type="ECO:0000256" key="1">
    <source>
        <dbReference type="ARBA" id="ARBA00001946"/>
    </source>
</evidence>
<protein>
    <submittedName>
        <fullName evidence="6">ADP-ribose pyrophosphatase YjhB, NUDIX family</fullName>
    </submittedName>
</protein>
<dbReference type="InterPro" id="IPR020476">
    <property type="entry name" value="Nudix_hydrolase"/>
</dbReference>
<dbReference type="AlphaFoldDB" id="A0A1M7TUN7"/>
<gene>
    <name evidence="6" type="ORF">SAMN05660350_02198</name>
</gene>
<dbReference type="PRINTS" id="PR00502">
    <property type="entry name" value="NUDIXFAMILY"/>
</dbReference>
<comment type="cofactor">
    <cofactor evidence="1">
        <name>Mg(2+)</name>
        <dbReference type="ChEBI" id="CHEBI:18420"/>
    </cofactor>
</comment>
<dbReference type="Proteomes" id="UP000184428">
    <property type="component" value="Unassembled WGS sequence"/>
</dbReference>